<dbReference type="Gene3D" id="3.40.50.12370">
    <property type="match status" value="1"/>
</dbReference>
<protein>
    <recommendedName>
        <fullName evidence="3">Universal stress protein</fullName>
    </recommendedName>
</protein>
<name>A0A848EBA6_9PROT</name>
<dbReference type="Proteomes" id="UP000548582">
    <property type="component" value="Unassembled WGS sequence"/>
</dbReference>
<reference evidence="1 2" key="1">
    <citation type="submission" date="2020-03" db="EMBL/GenBank/DDBJ databases">
        <authorList>
            <person name="Sun Q."/>
        </authorList>
    </citation>
    <scope>NUCLEOTIDE SEQUENCE [LARGE SCALE GENOMIC DNA]</scope>
    <source>
        <strain evidence="1 2">JC162</strain>
    </source>
</reference>
<evidence type="ECO:0000313" key="2">
    <source>
        <dbReference type="Proteomes" id="UP000548582"/>
    </source>
</evidence>
<dbReference type="RefSeq" id="WP_170053084.1">
    <property type="nucleotide sequence ID" value="NZ_JABBKX010000002.1"/>
</dbReference>
<comment type="caution">
    <text evidence="1">The sequence shown here is derived from an EMBL/GenBank/DDBJ whole genome shotgun (WGS) entry which is preliminary data.</text>
</comment>
<keyword evidence="2" id="KW-1185">Reference proteome</keyword>
<evidence type="ECO:0008006" key="3">
    <source>
        <dbReference type="Google" id="ProtNLM"/>
    </source>
</evidence>
<sequence length="263" mass="27172">MSAPPPRHRILLELGLAGDAAGIEAAALLAQHLGHELLGVFVEDEALLALAGHGFARELRLPDHGWRPIAAADVAAGLEAAATRLRRRLEAECARLGVPAGFEVMRGEVGVCVAGLCGVADILVIGAPESAAGRAFGGFRRGWRAALGSEAGVLLVPPRLARRHGPVVGLATDAEAEAMARRIAAAAGERLVLLEPPGVPHPAGREAGVTRRRLRALTGAAILEALGGIAESLLVLPRAAVAAQDEEAAPRLAVLRRVPVLVR</sequence>
<dbReference type="AlphaFoldDB" id="A0A848EBA6"/>
<gene>
    <name evidence="1" type="ORF">GWK16_06170</name>
</gene>
<dbReference type="EMBL" id="JABBKX010000002">
    <property type="protein sequence ID" value="NMJ40819.1"/>
    <property type="molecule type" value="Genomic_DNA"/>
</dbReference>
<proteinExistence type="predicted"/>
<organism evidence="1 2">
    <name type="scientific">Neoroseomonas marina</name>
    <dbReference type="NCBI Taxonomy" id="1232220"/>
    <lineage>
        <taxon>Bacteria</taxon>
        <taxon>Pseudomonadati</taxon>
        <taxon>Pseudomonadota</taxon>
        <taxon>Alphaproteobacteria</taxon>
        <taxon>Acetobacterales</taxon>
        <taxon>Acetobacteraceae</taxon>
        <taxon>Neoroseomonas</taxon>
    </lineage>
</organism>
<accession>A0A848EBA6</accession>
<evidence type="ECO:0000313" key="1">
    <source>
        <dbReference type="EMBL" id="NMJ40819.1"/>
    </source>
</evidence>